<evidence type="ECO:0000313" key="12">
    <source>
        <dbReference type="Proteomes" id="UP001054854"/>
    </source>
</evidence>
<accession>A0ABQ3TZP3</accession>
<dbReference type="PROSITE" id="PS50850">
    <property type="entry name" value="MFS"/>
    <property type="match status" value="1"/>
</dbReference>
<dbReference type="InterPro" id="IPR011701">
    <property type="entry name" value="MFS"/>
</dbReference>
<feature type="domain" description="Major facilitator superfamily (MFS) profile" evidence="10">
    <location>
        <begin position="12"/>
        <end position="470"/>
    </location>
</feature>
<keyword evidence="4" id="KW-1003">Cell membrane</keyword>
<feature type="transmembrane region" description="Helical" evidence="9">
    <location>
        <begin position="82"/>
        <end position="104"/>
    </location>
</feature>
<dbReference type="PRINTS" id="PR01036">
    <property type="entry name" value="TCRTETB"/>
</dbReference>
<dbReference type="SUPFAM" id="SSF103473">
    <property type="entry name" value="MFS general substrate transporter"/>
    <property type="match status" value="1"/>
</dbReference>
<protein>
    <submittedName>
        <fullName evidence="11">MFS transporter</fullName>
    </submittedName>
</protein>
<dbReference type="EMBL" id="BNEK01000003">
    <property type="protein sequence ID" value="GHJ28446.1"/>
    <property type="molecule type" value="Genomic_DNA"/>
</dbReference>
<dbReference type="RefSeq" id="WP_064456133.1">
    <property type="nucleotide sequence ID" value="NZ_BBON01000036.1"/>
</dbReference>
<dbReference type="Pfam" id="PF07690">
    <property type="entry name" value="MFS_1"/>
    <property type="match status" value="1"/>
</dbReference>
<organism evidence="11 12">
    <name type="scientific">Streptomyces hygroscopicus</name>
    <dbReference type="NCBI Taxonomy" id="1912"/>
    <lineage>
        <taxon>Bacteria</taxon>
        <taxon>Bacillati</taxon>
        <taxon>Actinomycetota</taxon>
        <taxon>Actinomycetes</taxon>
        <taxon>Kitasatosporales</taxon>
        <taxon>Streptomycetaceae</taxon>
        <taxon>Streptomyces</taxon>
        <taxon>Streptomyces violaceusniger group</taxon>
    </lineage>
</organism>
<name>A0ABQ3TZP3_STRHY</name>
<keyword evidence="5 9" id="KW-0812">Transmembrane</keyword>
<dbReference type="PANTHER" id="PTHR42718">
    <property type="entry name" value="MAJOR FACILITATOR SUPERFAMILY MULTIDRUG TRANSPORTER MFSC"/>
    <property type="match status" value="1"/>
</dbReference>
<feature type="transmembrane region" description="Helical" evidence="9">
    <location>
        <begin position="298"/>
        <end position="319"/>
    </location>
</feature>
<feature type="transmembrane region" description="Helical" evidence="9">
    <location>
        <begin position="169"/>
        <end position="188"/>
    </location>
</feature>
<evidence type="ECO:0000313" key="11">
    <source>
        <dbReference type="EMBL" id="GHJ28446.1"/>
    </source>
</evidence>
<feature type="transmembrane region" description="Helical" evidence="9">
    <location>
        <begin position="224"/>
        <end position="245"/>
    </location>
</feature>
<dbReference type="InterPro" id="IPR036259">
    <property type="entry name" value="MFS_trans_sf"/>
</dbReference>
<evidence type="ECO:0000256" key="5">
    <source>
        <dbReference type="ARBA" id="ARBA00022692"/>
    </source>
</evidence>
<keyword evidence="7 9" id="KW-0472">Membrane</keyword>
<dbReference type="Gene3D" id="1.20.1720.10">
    <property type="entry name" value="Multidrug resistance protein D"/>
    <property type="match status" value="1"/>
</dbReference>
<keyword evidence="12" id="KW-1185">Reference proteome</keyword>
<reference evidence="11" key="1">
    <citation type="submission" date="2024-05" db="EMBL/GenBank/DDBJ databases">
        <title>Whole genome shotgun sequence of Streptomyces hygroscopicus NBRC 113678.</title>
        <authorList>
            <person name="Komaki H."/>
            <person name="Tamura T."/>
        </authorList>
    </citation>
    <scope>NUCLEOTIDE SEQUENCE</scope>
    <source>
        <strain evidence="11">N11-34</strain>
    </source>
</reference>
<evidence type="ECO:0000256" key="7">
    <source>
        <dbReference type="ARBA" id="ARBA00023136"/>
    </source>
</evidence>
<evidence type="ECO:0000256" key="2">
    <source>
        <dbReference type="ARBA" id="ARBA00008537"/>
    </source>
</evidence>
<evidence type="ECO:0000256" key="6">
    <source>
        <dbReference type="ARBA" id="ARBA00022989"/>
    </source>
</evidence>
<evidence type="ECO:0000259" key="10">
    <source>
        <dbReference type="PROSITE" id="PS50850"/>
    </source>
</evidence>
<dbReference type="InterPro" id="IPR020846">
    <property type="entry name" value="MFS_dom"/>
</dbReference>
<feature type="transmembrane region" description="Helical" evidence="9">
    <location>
        <begin position="331"/>
        <end position="352"/>
    </location>
</feature>
<proteinExistence type="inferred from homology"/>
<gene>
    <name evidence="11" type="ORF">TPA0910_28790</name>
</gene>
<feature type="transmembrane region" description="Helical" evidence="9">
    <location>
        <begin position="200"/>
        <end position="218"/>
    </location>
</feature>
<dbReference type="Proteomes" id="UP001054854">
    <property type="component" value="Unassembled WGS sequence"/>
</dbReference>
<feature type="transmembrane region" description="Helical" evidence="9">
    <location>
        <begin position="140"/>
        <end position="163"/>
    </location>
</feature>
<feature type="transmembrane region" description="Helical" evidence="9">
    <location>
        <begin position="447"/>
        <end position="466"/>
    </location>
</feature>
<feature type="transmembrane region" description="Helical" evidence="9">
    <location>
        <begin position="266"/>
        <end position="286"/>
    </location>
</feature>
<evidence type="ECO:0000256" key="1">
    <source>
        <dbReference type="ARBA" id="ARBA00004651"/>
    </source>
</evidence>
<dbReference type="PANTHER" id="PTHR42718:SF9">
    <property type="entry name" value="MAJOR FACILITATOR SUPERFAMILY MULTIDRUG TRANSPORTER MFSC"/>
    <property type="match status" value="1"/>
</dbReference>
<sequence length="496" mass="51478">MRELSHRRRMLVLAICCMSLLLVSLDNTVLNVALPVMRNDLHASVSGMQWTIDAYTLVLAALLMLSGSTADRVGRKRTFQTGLVIFTLGSALCSLAPSLTALVGFRMVQAIGGSMLNPVAMSIITNVFTEPRERARAIGVWGGVVGISMAAGPIVGGLLVESIGWRSIFWINLPIGIAALALTARFVPESRAPRPRRADPVGQLLVILVLGTLTYAIIEAPDRGWDSPLIVTCAALALGGLLALVRYEGRREEPLIDVRFFHSAPFSGATVVAVCAFAALGGYLFMNTLYLQDVRGLNALHAGLWMLPMAFMCFVCAPLSGRLVGARGPRLSMLVAGVAITASGVLFAVFDVQTSDTGLLIGYVLFGLGFGMVNAPITNTAVSGMPRSQAGVAAAVASTSRQVGQSLGVAVIGAVLSAGAALAAAGGMGHAASPAATAAFVDAARPAWWIIAGCGAVILLLGLVTTGRWAQKTTRHAAALFEEGAPTGQTSAGAKA</sequence>
<comment type="similarity">
    <text evidence="2">Belongs to the major facilitator superfamily. EmrB family.</text>
</comment>
<comment type="subcellular location">
    <subcellularLocation>
        <location evidence="1">Cell membrane</location>
        <topology evidence="1">Multi-pass membrane protein</topology>
    </subcellularLocation>
</comment>
<keyword evidence="3" id="KW-0813">Transport</keyword>
<evidence type="ECO:0000256" key="4">
    <source>
        <dbReference type="ARBA" id="ARBA00022475"/>
    </source>
</evidence>
<feature type="transmembrane region" description="Helical" evidence="9">
    <location>
        <begin position="358"/>
        <end position="377"/>
    </location>
</feature>
<dbReference type="InterPro" id="IPR004638">
    <property type="entry name" value="EmrB-like"/>
</dbReference>
<keyword evidence="8" id="KW-0046">Antibiotic resistance</keyword>
<dbReference type="NCBIfam" id="TIGR00711">
    <property type="entry name" value="efflux_EmrB"/>
    <property type="match status" value="1"/>
</dbReference>
<evidence type="ECO:0000256" key="9">
    <source>
        <dbReference type="SAM" id="Phobius"/>
    </source>
</evidence>
<feature type="transmembrane region" description="Helical" evidence="9">
    <location>
        <begin position="407"/>
        <end position="427"/>
    </location>
</feature>
<keyword evidence="6 9" id="KW-1133">Transmembrane helix</keyword>
<evidence type="ECO:0000256" key="3">
    <source>
        <dbReference type="ARBA" id="ARBA00022448"/>
    </source>
</evidence>
<feature type="transmembrane region" description="Helical" evidence="9">
    <location>
        <begin position="47"/>
        <end position="70"/>
    </location>
</feature>
<comment type="caution">
    <text evidence="11">The sequence shown here is derived from an EMBL/GenBank/DDBJ whole genome shotgun (WGS) entry which is preliminary data.</text>
</comment>
<dbReference type="Gene3D" id="1.20.1250.20">
    <property type="entry name" value="MFS general substrate transporter like domains"/>
    <property type="match status" value="1"/>
</dbReference>
<evidence type="ECO:0000256" key="8">
    <source>
        <dbReference type="ARBA" id="ARBA00023251"/>
    </source>
</evidence>
<dbReference type="CDD" id="cd17321">
    <property type="entry name" value="MFS_MMR_MDR_like"/>
    <property type="match status" value="1"/>
</dbReference>
<feature type="transmembrane region" description="Helical" evidence="9">
    <location>
        <begin position="110"/>
        <end position="128"/>
    </location>
</feature>